<evidence type="ECO:0000313" key="1">
    <source>
        <dbReference type="EMBL" id="AYR67255.1"/>
    </source>
</evidence>
<dbReference type="KEGG" id="vg:65102412"/>
<name>A0A3G3SEV7_9RHAB</name>
<dbReference type="Proteomes" id="UP000502619">
    <property type="component" value="Segment"/>
</dbReference>
<organism evidence="1 2">
    <name type="scientific">Yerba mate chlorosis-associated virus</name>
    <dbReference type="NCBI Taxonomy" id="2487100"/>
    <lineage>
        <taxon>Viruses</taxon>
        <taxon>Riboviria</taxon>
        <taxon>Orthornavirae</taxon>
        <taxon>Negarnaviricota</taxon>
        <taxon>Haploviricotina</taxon>
        <taxon>Monjiviricetes</taxon>
        <taxon>Mononegavirales</taxon>
        <taxon>Rhabdoviridae</taxon>
        <taxon>Betarhabdovirinae</taxon>
        <taxon>Betacytorhabdovirus</taxon>
        <taxon>Betacytorhabdovirus flaviyerbamate</taxon>
        <taxon>Cytorhabdovirus flaviyerbamate</taxon>
    </lineage>
</organism>
<keyword evidence="2" id="KW-1185">Reference proteome</keyword>
<reference evidence="1 2" key="1">
    <citation type="journal article" date="2017" name="Arch. Virol.">
        <title>Molecular characterization of yerba mate chlorosis-associated virus, a putative cytorhabdovirus infecting yerba mate (Ilex paraguariensis).</title>
        <authorList>
            <person name="Bejerman N."/>
            <person name="de Breuil S."/>
            <person name="Debat H."/>
            <person name="Miretti M."/>
            <person name="Badaracco A."/>
            <person name="Nome C."/>
        </authorList>
    </citation>
    <scope>NUCLEOTIDE SEQUENCE [LARGE SCALE GENOMIC DNA]</scope>
    <source>
        <strain evidence="1">Montecarlo</strain>
    </source>
</reference>
<protein>
    <submittedName>
        <fullName evidence="1">Matrix protein</fullName>
    </submittedName>
</protein>
<sequence>MDLRYTAISWEITLIVTSKSSLTLQQLTRLILGKFLELIASADKSDQNLGRLGALYTWVLTNYFARFKSDNVNTVNLMIPGAPIHRYSTPKSMVIFHTGDLLLEDIPQEVKIETYAQDVTELLSWVSVTFSKAKFKTCSRELLEKWVTKDPSIPTSTLFDMPAYITKVTQELSNISPRKKKGGGLLTALKWKRNENKETSSSGSNYSDISDMENFFK</sequence>
<accession>A0A3G3SEV7</accession>
<dbReference type="RefSeq" id="YP_010087162.1">
    <property type="nucleotide sequence ID" value="NC_055505.1"/>
</dbReference>
<dbReference type="GeneID" id="65102412"/>
<proteinExistence type="predicted"/>
<dbReference type="EMBL" id="KY366322">
    <property type="protein sequence ID" value="AYR67255.1"/>
    <property type="molecule type" value="Viral_cRNA"/>
</dbReference>
<evidence type="ECO:0000313" key="2">
    <source>
        <dbReference type="Proteomes" id="UP000502619"/>
    </source>
</evidence>